<evidence type="ECO:0000313" key="2">
    <source>
        <dbReference type="Proteomes" id="UP000760668"/>
    </source>
</evidence>
<dbReference type="RefSeq" id="WP_295368637.1">
    <property type="nucleotide sequence ID" value="NZ_DYUC01000016.1"/>
</dbReference>
<dbReference type="AlphaFoldDB" id="A0A921SRR6"/>
<accession>A0A921SRR6</accession>
<comment type="caution">
    <text evidence="1">The sequence shown here is derived from an EMBL/GenBank/DDBJ whole genome shotgun (WGS) entry which is preliminary data.</text>
</comment>
<protein>
    <submittedName>
        <fullName evidence="1">HK97 gp10 family phage protein</fullName>
    </submittedName>
</protein>
<reference evidence="1" key="1">
    <citation type="journal article" date="2021" name="PeerJ">
        <title>Extensive microbial diversity within the chicken gut microbiome revealed by metagenomics and culture.</title>
        <authorList>
            <person name="Gilroy R."/>
            <person name="Ravi A."/>
            <person name="Getino M."/>
            <person name="Pursley I."/>
            <person name="Horton D.L."/>
            <person name="Alikhan N.F."/>
            <person name="Baker D."/>
            <person name="Gharbi K."/>
            <person name="Hall N."/>
            <person name="Watson M."/>
            <person name="Adriaenssens E.M."/>
            <person name="Foster-Nyarko E."/>
            <person name="Jarju S."/>
            <person name="Secka A."/>
            <person name="Antonio M."/>
            <person name="Oren A."/>
            <person name="Chaudhuri R.R."/>
            <person name="La Ragione R."/>
            <person name="Hildebrand F."/>
            <person name="Pallen M.J."/>
        </authorList>
    </citation>
    <scope>NUCLEOTIDE SEQUENCE</scope>
    <source>
        <strain evidence="1">CHK179-5677</strain>
    </source>
</reference>
<gene>
    <name evidence="1" type="ORF">K8V01_01905</name>
</gene>
<dbReference type="Pfam" id="PF04883">
    <property type="entry name" value="HK97-gp10_like"/>
    <property type="match status" value="1"/>
</dbReference>
<organism evidence="1 2">
    <name type="scientific">Pseudoflavonifractor capillosus</name>
    <dbReference type="NCBI Taxonomy" id="106588"/>
    <lineage>
        <taxon>Bacteria</taxon>
        <taxon>Bacillati</taxon>
        <taxon>Bacillota</taxon>
        <taxon>Clostridia</taxon>
        <taxon>Eubacteriales</taxon>
        <taxon>Oscillospiraceae</taxon>
        <taxon>Pseudoflavonifractor</taxon>
    </lineage>
</organism>
<proteinExistence type="predicted"/>
<reference evidence="1" key="2">
    <citation type="submission" date="2021-09" db="EMBL/GenBank/DDBJ databases">
        <authorList>
            <person name="Gilroy R."/>
        </authorList>
    </citation>
    <scope>NUCLEOTIDE SEQUENCE</scope>
    <source>
        <strain evidence="1">CHK179-5677</strain>
    </source>
</reference>
<name>A0A921SRR6_9FIRM</name>
<evidence type="ECO:0000313" key="1">
    <source>
        <dbReference type="EMBL" id="HJG85776.1"/>
    </source>
</evidence>
<dbReference type="InterPro" id="IPR010064">
    <property type="entry name" value="HK97-gp10_tail"/>
</dbReference>
<dbReference type="EMBL" id="DYUC01000016">
    <property type="protein sequence ID" value="HJG85776.1"/>
    <property type="molecule type" value="Genomic_DNA"/>
</dbReference>
<dbReference type="Proteomes" id="UP000760668">
    <property type="component" value="Unassembled WGS sequence"/>
</dbReference>
<sequence length="127" mass="14126">MGKVSVDGMAEALGAVLEDYGQEVRDTVKRTVKAAGKSCKEDIQRRSPARKQRGAYRKGWRCETVYDGPKGIRVRVGNKTKGQLTHLLEFGHAKVGGGRVEGIPHIRPAEEKMERQLLLDLKEALEE</sequence>